<reference evidence="2 3" key="1">
    <citation type="submission" date="2016-06" db="EMBL/GenBank/DDBJ databases">
        <title>Evolution of pathogenesis and genome organization in the Tremellales.</title>
        <authorList>
            <person name="Cuomo C."/>
            <person name="Litvintseva A."/>
            <person name="Heitman J."/>
            <person name="Chen Y."/>
            <person name="Sun S."/>
            <person name="Springer D."/>
            <person name="Dromer F."/>
            <person name="Young S."/>
            <person name="Zeng Q."/>
            <person name="Chapman S."/>
            <person name="Gujja S."/>
            <person name="Saif S."/>
            <person name="Birren B."/>
        </authorList>
    </citation>
    <scope>NUCLEOTIDE SEQUENCE [LARGE SCALE GENOMIC DNA]</scope>
    <source>
        <strain evidence="2 3">ATCC 28783</strain>
    </source>
</reference>
<feature type="compositionally biased region" description="Basic and acidic residues" evidence="1">
    <location>
        <begin position="193"/>
        <end position="255"/>
    </location>
</feature>
<feature type="compositionally biased region" description="Low complexity" evidence="1">
    <location>
        <begin position="297"/>
        <end position="310"/>
    </location>
</feature>
<dbReference type="InParanoid" id="A0A4Q1BSB3"/>
<accession>A0A4Q1BSB3</accession>
<keyword evidence="3" id="KW-1185">Reference proteome</keyword>
<evidence type="ECO:0000256" key="1">
    <source>
        <dbReference type="SAM" id="MobiDB-lite"/>
    </source>
</evidence>
<dbReference type="EMBL" id="SDIL01000014">
    <property type="protein sequence ID" value="RXK40828.1"/>
    <property type="molecule type" value="Genomic_DNA"/>
</dbReference>
<feature type="compositionally biased region" description="Basic and acidic residues" evidence="1">
    <location>
        <begin position="131"/>
        <end position="146"/>
    </location>
</feature>
<dbReference type="OrthoDB" id="2564760at2759"/>
<comment type="caution">
    <text evidence="2">The sequence shown here is derived from an EMBL/GenBank/DDBJ whole genome shotgun (WGS) entry which is preliminary data.</text>
</comment>
<feature type="region of interest" description="Disordered" evidence="1">
    <location>
        <begin position="122"/>
        <end position="158"/>
    </location>
</feature>
<feature type="region of interest" description="Disordered" evidence="1">
    <location>
        <begin position="180"/>
        <end position="313"/>
    </location>
</feature>
<evidence type="ECO:0000313" key="3">
    <source>
        <dbReference type="Proteomes" id="UP000289152"/>
    </source>
</evidence>
<name>A0A4Q1BSB3_TREME</name>
<organism evidence="2 3">
    <name type="scientific">Tremella mesenterica</name>
    <name type="common">Jelly fungus</name>
    <dbReference type="NCBI Taxonomy" id="5217"/>
    <lineage>
        <taxon>Eukaryota</taxon>
        <taxon>Fungi</taxon>
        <taxon>Dikarya</taxon>
        <taxon>Basidiomycota</taxon>
        <taxon>Agaricomycotina</taxon>
        <taxon>Tremellomycetes</taxon>
        <taxon>Tremellales</taxon>
        <taxon>Tremellaceae</taxon>
        <taxon>Tremella</taxon>
    </lineage>
</organism>
<protein>
    <submittedName>
        <fullName evidence="2">Uncharacterized protein</fullName>
    </submittedName>
</protein>
<evidence type="ECO:0000313" key="2">
    <source>
        <dbReference type="EMBL" id="RXK40828.1"/>
    </source>
</evidence>
<dbReference type="Proteomes" id="UP000289152">
    <property type="component" value="Unassembled WGS sequence"/>
</dbReference>
<sequence>MPGFVMPDLSFLDDALIPSVPMGSLGHSDLMGHRYRPPVQPDITDSHPVGQIPIGGVISHNGVRSRSDDLGRGVMKRSSMVDIGNRAGVGAGSGAGIGIGMTMGDIKSLTMGSAKAMLKRLSTVPTPPPKNRHEISGKEGRGGSKERMRKKHSRTASDTTADIITEKVRAPVQAAHVDRGYQGFRPGDVGESGGDKTGRSVRANKEDRIKGVTEGQRPKRGERFVGREKIDEGLRGERTHKMEEGGKVRDLEKKKASATAQLKSLNVPPPRKPLNQISPLDQSHRKISPPLPAQQLSNSSISREPSSIPSGAIQLRPDNSTVALLRSLISLIPPSRTPSLPSAETGIFLPASLLTPLSLVLEVLVVEREVLKDNVEAAPRLPILADGRLLQLRGEGEVDWRVAQQYFLAVGQILLKLLKLLDTSTQGNRHTKDIAEKEELIKSVRMYVGKMKKVFSEVAAMYVEGYGFVRGWWDEGGMKGAAGEIGRWGEILNV</sequence>
<gene>
    <name evidence="2" type="ORF">M231_01887</name>
</gene>
<proteinExistence type="predicted"/>
<dbReference type="AlphaFoldDB" id="A0A4Q1BSB3"/>